<protein>
    <submittedName>
        <fullName evidence="2">Cytochrome C</fullName>
    </submittedName>
</protein>
<keyword evidence="1" id="KW-0732">Signal</keyword>
<gene>
    <name evidence="2" type="ORF">JFN91_09170</name>
</gene>
<dbReference type="EMBL" id="JAEMHL010000004">
    <property type="protein sequence ID" value="MBJ6750383.1"/>
    <property type="molecule type" value="Genomic_DNA"/>
</dbReference>
<name>A0ABS0YDK5_9BACT</name>
<organism evidence="2 3">
    <name type="scientific">Geomonas anaerohicana</name>
    <dbReference type="NCBI Taxonomy" id="2798583"/>
    <lineage>
        <taxon>Bacteria</taxon>
        <taxon>Pseudomonadati</taxon>
        <taxon>Thermodesulfobacteriota</taxon>
        <taxon>Desulfuromonadia</taxon>
        <taxon>Geobacterales</taxon>
        <taxon>Geobacteraceae</taxon>
        <taxon>Geomonas</taxon>
    </lineage>
</organism>
<proteinExistence type="predicted"/>
<dbReference type="Proteomes" id="UP000614714">
    <property type="component" value="Unassembled WGS sequence"/>
</dbReference>
<evidence type="ECO:0000256" key="1">
    <source>
        <dbReference type="SAM" id="SignalP"/>
    </source>
</evidence>
<dbReference type="InterPro" id="IPR023614">
    <property type="entry name" value="Porin_dom_sf"/>
</dbReference>
<accession>A0ABS0YDK5</accession>
<comment type="caution">
    <text evidence="2">The sequence shown here is derived from an EMBL/GenBank/DDBJ whole genome shotgun (WGS) entry which is preliminary data.</text>
</comment>
<keyword evidence="3" id="KW-1185">Reference proteome</keyword>
<sequence>MFLKKNTVAVMFLLGVSCAPLLAPGTANAIPAFSRQHKTECSTCHTVYPELNEFGDAFLKNGYVYPHKKDAAKGAAKAAEPGNEWSIISGLPQQIPLSLTASADLAYDEDAVDGNKLDLSTRSITLQAGGSFRDLFGFFATYNLYSQGMQRASSLTNPANNTNVPPSNDPDLDELFLVWRQALGSPVNVKVGRFEPKLSLWKKSNRILPVPSYASTTYRVGASPFSSDATEDGVELNALLGNRLFVAGGVVDRNGQDREDGYGHISLKIGGTDFKGQEPEVDLEKDSLWDYLSVTLGAFGYWGQNGEFNANGVAQNLNSFRRIGAEADILYQRLHLKGSGSFGRDSNPEFGVFKAPVDSKAYTLEAEYYLGAPVNVVPLFRYEYVNAGDGTIKRLTPAIAYAPLQNVRMSLEYTHSIAPEGTGNIAFASIAFSM</sequence>
<dbReference type="PROSITE" id="PS51257">
    <property type="entry name" value="PROKAR_LIPOPROTEIN"/>
    <property type="match status" value="1"/>
</dbReference>
<evidence type="ECO:0000313" key="3">
    <source>
        <dbReference type="Proteomes" id="UP000614714"/>
    </source>
</evidence>
<evidence type="ECO:0000313" key="2">
    <source>
        <dbReference type="EMBL" id="MBJ6750383.1"/>
    </source>
</evidence>
<reference evidence="2 3" key="1">
    <citation type="submission" date="2020-12" db="EMBL/GenBank/DDBJ databases">
        <title>Geomonas sp. Red421, isolated from paddy soil.</title>
        <authorList>
            <person name="Xu Z."/>
            <person name="Zhang Z."/>
            <person name="Masuda Y."/>
            <person name="Itoh H."/>
            <person name="Senoo K."/>
        </authorList>
    </citation>
    <scope>NUCLEOTIDE SEQUENCE [LARGE SCALE GENOMIC DNA]</scope>
    <source>
        <strain evidence="2 3">Red421</strain>
    </source>
</reference>
<feature type="signal peptide" evidence="1">
    <location>
        <begin position="1"/>
        <end position="29"/>
    </location>
</feature>
<dbReference type="RefSeq" id="WP_199388917.1">
    <property type="nucleotide sequence ID" value="NZ_JAEMHL010000004.1"/>
</dbReference>
<feature type="chain" id="PRO_5046305717" evidence="1">
    <location>
        <begin position="30"/>
        <end position="434"/>
    </location>
</feature>
<dbReference type="Gene3D" id="2.40.160.10">
    <property type="entry name" value="Porin"/>
    <property type="match status" value="1"/>
</dbReference>